<evidence type="ECO:0000313" key="3">
    <source>
        <dbReference type="Proteomes" id="UP000178574"/>
    </source>
</evidence>
<reference evidence="2 3" key="1">
    <citation type="journal article" date="2016" name="Nat. Commun.">
        <title>Thousands of microbial genomes shed light on interconnected biogeochemical processes in an aquifer system.</title>
        <authorList>
            <person name="Anantharaman K."/>
            <person name="Brown C.T."/>
            <person name="Hug L.A."/>
            <person name="Sharon I."/>
            <person name="Castelle C.J."/>
            <person name="Probst A.J."/>
            <person name="Thomas B.C."/>
            <person name="Singh A."/>
            <person name="Wilkins M.J."/>
            <person name="Karaoz U."/>
            <person name="Brodie E.L."/>
            <person name="Williams K.H."/>
            <person name="Hubbard S.S."/>
            <person name="Banfield J.F."/>
        </authorList>
    </citation>
    <scope>NUCLEOTIDE SEQUENCE [LARGE SCALE GENOMIC DNA]</scope>
</reference>
<feature type="coiled-coil region" evidence="1">
    <location>
        <begin position="189"/>
        <end position="223"/>
    </location>
</feature>
<keyword evidence="1" id="KW-0175">Coiled coil</keyword>
<gene>
    <name evidence="2" type="ORF">A2847_01555</name>
</gene>
<proteinExistence type="predicted"/>
<comment type="caution">
    <text evidence="2">The sequence shown here is derived from an EMBL/GenBank/DDBJ whole genome shotgun (WGS) entry which is preliminary data.</text>
</comment>
<accession>A0A1G2KDS6</accession>
<dbReference type="AlphaFoldDB" id="A0A1G2KDS6"/>
<dbReference type="Proteomes" id="UP000178574">
    <property type="component" value="Unassembled WGS sequence"/>
</dbReference>
<dbReference type="EMBL" id="MHQD01000007">
    <property type="protein sequence ID" value="OGZ96681.1"/>
    <property type="molecule type" value="Genomic_DNA"/>
</dbReference>
<name>A0A1G2KDS6_9BACT</name>
<sequence length="368" mass="42234">MALYFLELSQTYCKETDQVSFRRRQIVAKHLKDNYKSYKNRDEEILARIQEELAGEGIAVSASDFRYDKLILRTAYAWLRASDEDRTEARKKVPTAIAGQLEKDGILTWARVRELAGLSGPKSESESRRAQQEPSVLRTAFADFHAGEELASLIGNLVPQIEGVLEENRALKEEVFRHSDERGTYVRKVQDADDYIELLEGEILRLEEQLREARASLRHARSTTLEEIAREHPEIPHLTVIAQQLKNGGTKSVSDLEKLRESLPTEYAWPNDQGRFSYSDRFLRELAGFEPHEQERVARQLGVLGSQGSGYASLHTRKIEMRLPFSPPECFVSRGADDLRFTWSKKEGEILVHWVYRKGDSRVRQSEA</sequence>
<evidence type="ECO:0000313" key="2">
    <source>
        <dbReference type="EMBL" id="OGZ96681.1"/>
    </source>
</evidence>
<organism evidence="2 3">
    <name type="scientific">Candidatus Sungbacteria bacterium RIFCSPHIGHO2_01_FULL_50_25</name>
    <dbReference type="NCBI Taxonomy" id="1802265"/>
    <lineage>
        <taxon>Bacteria</taxon>
        <taxon>Candidatus Sungiibacteriota</taxon>
    </lineage>
</organism>
<protein>
    <submittedName>
        <fullName evidence="2">Uncharacterized protein</fullName>
    </submittedName>
</protein>
<evidence type="ECO:0000256" key="1">
    <source>
        <dbReference type="SAM" id="Coils"/>
    </source>
</evidence>